<feature type="compositionally biased region" description="Basic residues" evidence="1">
    <location>
        <begin position="61"/>
        <end position="73"/>
    </location>
</feature>
<evidence type="ECO:0000256" key="1">
    <source>
        <dbReference type="SAM" id="MobiDB-lite"/>
    </source>
</evidence>
<dbReference type="Proteomes" id="UP001243989">
    <property type="component" value="Unassembled WGS sequence"/>
</dbReference>
<dbReference type="AlphaFoldDB" id="A0AAI9ZD79"/>
<proteinExistence type="predicted"/>
<accession>A0AAI9ZD79</accession>
<comment type="caution">
    <text evidence="2">The sequence shown here is derived from an EMBL/GenBank/DDBJ whole genome shotgun (WGS) entry which is preliminary data.</text>
</comment>
<dbReference type="RefSeq" id="XP_060438379.1">
    <property type="nucleotide sequence ID" value="XM_060581917.1"/>
</dbReference>
<dbReference type="GeneID" id="85466779"/>
<evidence type="ECO:0000313" key="3">
    <source>
        <dbReference type="Proteomes" id="UP001243989"/>
    </source>
</evidence>
<keyword evidence="3" id="KW-1185">Reference proteome</keyword>
<dbReference type="EMBL" id="JAHMHQ010000036">
    <property type="protein sequence ID" value="KAK1622384.1"/>
    <property type="molecule type" value="Genomic_DNA"/>
</dbReference>
<feature type="region of interest" description="Disordered" evidence="1">
    <location>
        <begin position="53"/>
        <end position="89"/>
    </location>
</feature>
<organism evidence="2 3">
    <name type="scientific">Colletotrichum phormii</name>
    <dbReference type="NCBI Taxonomy" id="359342"/>
    <lineage>
        <taxon>Eukaryota</taxon>
        <taxon>Fungi</taxon>
        <taxon>Dikarya</taxon>
        <taxon>Ascomycota</taxon>
        <taxon>Pezizomycotina</taxon>
        <taxon>Sordariomycetes</taxon>
        <taxon>Hypocreomycetidae</taxon>
        <taxon>Glomerellales</taxon>
        <taxon>Glomerellaceae</taxon>
        <taxon>Colletotrichum</taxon>
        <taxon>Colletotrichum acutatum species complex</taxon>
    </lineage>
</organism>
<name>A0AAI9ZD79_9PEZI</name>
<protein>
    <submittedName>
        <fullName evidence="2">Uncharacterized protein</fullName>
    </submittedName>
</protein>
<sequence length="195" mass="21520">MRGTRLGLLSATQKLGIWDKSHAMEPGNSLSEIIFSPALETLGVFRFDSIQQKNPGLAHKNPTHRKRNKRKEKSHYEGKRAGRAAGSPIESYSHTCTHAHVRGSCISFSSFPPQPGPRVRVQRDTEGNRGASQAWPCPASHHADEPLIDRVAGRTLALMAPLHSPSPWAGLGENPSHCGQPRRRRPQFEMALVVM</sequence>
<evidence type="ECO:0000313" key="2">
    <source>
        <dbReference type="EMBL" id="KAK1622384.1"/>
    </source>
</evidence>
<feature type="region of interest" description="Disordered" evidence="1">
    <location>
        <begin position="113"/>
        <end position="141"/>
    </location>
</feature>
<gene>
    <name evidence="2" type="ORF">BDP81DRAFT_152751</name>
</gene>
<reference evidence="2" key="1">
    <citation type="submission" date="2021-06" db="EMBL/GenBank/DDBJ databases">
        <title>Comparative genomics, transcriptomics and evolutionary studies reveal genomic signatures of adaptation to plant cell wall in hemibiotrophic fungi.</title>
        <authorList>
            <consortium name="DOE Joint Genome Institute"/>
            <person name="Baroncelli R."/>
            <person name="Diaz J.F."/>
            <person name="Benocci T."/>
            <person name="Peng M."/>
            <person name="Battaglia E."/>
            <person name="Haridas S."/>
            <person name="Andreopoulos W."/>
            <person name="Labutti K."/>
            <person name="Pangilinan J."/>
            <person name="Floch G.L."/>
            <person name="Makela M.R."/>
            <person name="Henrissat B."/>
            <person name="Grigoriev I.V."/>
            <person name="Crouch J.A."/>
            <person name="De Vries R.P."/>
            <person name="Sukno S.A."/>
            <person name="Thon M.R."/>
        </authorList>
    </citation>
    <scope>NUCLEOTIDE SEQUENCE</scope>
    <source>
        <strain evidence="2">CBS 102054</strain>
    </source>
</reference>